<keyword evidence="3" id="KW-0324">Glycolysis</keyword>
<evidence type="ECO:0000256" key="3">
    <source>
        <dbReference type="ARBA" id="ARBA00023152"/>
    </source>
</evidence>
<keyword evidence="4" id="KW-0413">Isomerase</keyword>
<proteinExistence type="inferred from homology"/>
<dbReference type="RefSeq" id="WP_191206515.1">
    <property type="nucleotide sequence ID" value="NZ_JACXZA010000008.1"/>
</dbReference>
<dbReference type="Gene3D" id="3.40.50.1240">
    <property type="entry name" value="Phosphoglycerate mutase-like"/>
    <property type="match status" value="1"/>
</dbReference>
<comment type="caution">
    <text evidence="5">The sequence shown here is derived from an EMBL/GenBank/DDBJ whole genome shotgun (WGS) entry which is preliminary data.</text>
</comment>
<dbReference type="PIRSF" id="PIRSF000709">
    <property type="entry name" value="6PFK_2-Ptase"/>
    <property type="match status" value="1"/>
</dbReference>
<dbReference type="Pfam" id="PF00300">
    <property type="entry name" value="His_Phos_1"/>
    <property type="match status" value="1"/>
</dbReference>
<name>A0ABR8N207_9BACL</name>
<sequence length="212" mass="23835">MHNFYFVRHGETLANVENKIQGQSDASLTENGKDMIENLALELKSRDLQFDLVYSSNQKRAIETKDIILKTLANESIVFHADAGLREWEFGTFDGQDIEETFSNLKKLKLQNLTDGEPSELTLKEVANVIFNMDKSGQAESWEVLKDRVWSSFSSIVSKATASGAKNVLIVSHGLTISTLLYIIDKDRDKFKNISNGSIVVVSYEEGMYKVS</sequence>
<dbReference type="EMBL" id="JACXZA010000008">
    <property type="protein sequence ID" value="MBD3922211.1"/>
    <property type="molecule type" value="Genomic_DNA"/>
</dbReference>
<gene>
    <name evidence="5" type="ORF">H8B09_25875</name>
</gene>
<evidence type="ECO:0000256" key="2">
    <source>
        <dbReference type="ARBA" id="ARBA00012028"/>
    </source>
</evidence>
<accession>A0ABR8N207</accession>
<reference evidence="5 6" key="1">
    <citation type="submission" date="2020-09" db="EMBL/GenBank/DDBJ databases">
        <title>Paenibacillus sp. strain PR3 16S rRNA gene Genome sequencing and assembly.</title>
        <authorList>
            <person name="Kim J."/>
        </authorList>
    </citation>
    <scope>NUCLEOTIDE SEQUENCE [LARGE SCALE GENOMIC DNA]</scope>
    <source>
        <strain evidence="5 6">PR3</strain>
    </source>
</reference>
<dbReference type="SUPFAM" id="SSF53254">
    <property type="entry name" value="Phosphoglycerate mutase-like"/>
    <property type="match status" value="1"/>
</dbReference>
<comment type="similarity">
    <text evidence="1">Belongs to the phosphoglycerate mutase family. BPG-dependent PGAM subfamily.</text>
</comment>
<evidence type="ECO:0000313" key="5">
    <source>
        <dbReference type="EMBL" id="MBD3922211.1"/>
    </source>
</evidence>
<evidence type="ECO:0000313" key="6">
    <source>
        <dbReference type="Proteomes" id="UP000609346"/>
    </source>
</evidence>
<organism evidence="5 6">
    <name type="scientific">Paenibacillus terricola</name>
    <dbReference type="NCBI Taxonomy" id="2763503"/>
    <lineage>
        <taxon>Bacteria</taxon>
        <taxon>Bacillati</taxon>
        <taxon>Bacillota</taxon>
        <taxon>Bacilli</taxon>
        <taxon>Bacillales</taxon>
        <taxon>Paenibacillaceae</taxon>
        <taxon>Paenibacillus</taxon>
    </lineage>
</organism>
<dbReference type="PANTHER" id="PTHR11931">
    <property type="entry name" value="PHOSPHOGLYCERATE MUTASE"/>
    <property type="match status" value="1"/>
</dbReference>
<protein>
    <recommendedName>
        <fullName evidence="2">phosphoglycerate mutase (2,3-diphosphoglycerate-dependent)</fullName>
        <ecNumber evidence="2">5.4.2.11</ecNumber>
    </recommendedName>
</protein>
<dbReference type="InterPro" id="IPR029033">
    <property type="entry name" value="His_PPase_superfam"/>
</dbReference>
<evidence type="ECO:0000256" key="4">
    <source>
        <dbReference type="ARBA" id="ARBA00023235"/>
    </source>
</evidence>
<dbReference type="Proteomes" id="UP000609346">
    <property type="component" value="Unassembled WGS sequence"/>
</dbReference>
<evidence type="ECO:0000256" key="1">
    <source>
        <dbReference type="ARBA" id="ARBA00006717"/>
    </source>
</evidence>
<dbReference type="InterPro" id="IPR005952">
    <property type="entry name" value="Phosphogly_mut1"/>
</dbReference>
<dbReference type="EC" id="5.4.2.11" evidence="2"/>
<dbReference type="InterPro" id="IPR013078">
    <property type="entry name" value="His_Pase_superF_clade-1"/>
</dbReference>
<dbReference type="CDD" id="cd07067">
    <property type="entry name" value="HP_PGM_like"/>
    <property type="match status" value="1"/>
</dbReference>
<keyword evidence="6" id="KW-1185">Reference proteome</keyword>
<dbReference type="SMART" id="SM00855">
    <property type="entry name" value="PGAM"/>
    <property type="match status" value="1"/>
</dbReference>